<evidence type="ECO:0000313" key="2">
    <source>
        <dbReference type="Proteomes" id="UP000799118"/>
    </source>
</evidence>
<name>A0A6A4H4M9_9AGAR</name>
<evidence type="ECO:0000313" key="1">
    <source>
        <dbReference type="EMBL" id="KAE9392683.1"/>
    </source>
</evidence>
<gene>
    <name evidence="1" type="ORF">BT96DRAFT_1000146</name>
</gene>
<keyword evidence="2" id="KW-1185">Reference proteome</keyword>
<proteinExistence type="predicted"/>
<protein>
    <submittedName>
        <fullName evidence="1">Uncharacterized protein</fullName>
    </submittedName>
</protein>
<organism evidence="1 2">
    <name type="scientific">Gymnopus androsaceus JB14</name>
    <dbReference type="NCBI Taxonomy" id="1447944"/>
    <lineage>
        <taxon>Eukaryota</taxon>
        <taxon>Fungi</taxon>
        <taxon>Dikarya</taxon>
        <taxon>Basidiomycota</taxon>
        <taxon>Agaricomycotina</taxon>
        <taxon>Agaricomycetes</taxon>
        <taxon>Agaricomycetidae</taxon>
        <taxon>Agaricales</taxon>
        <taxon>Marasmiineae</taxon>
        <taxon>Omphalotaceae</taxon>
        <taxon>Gymnopus</taxon>
    </lineage>
</organism>
<accession>A0A6A4H4M9</accession>
<dbReference type="Proteomes" id="UP000799118">
    <property type="component" value="Unassembled WGS sequence"/>
</dbReference>
<sequence length="199" mass="21836">MYCLTRSLHSGLERLLRYGIHTCVNGNGKGLLQRLRPSYRTVEVNVFRSLGPKKDPITHADATPYDTPKEEVMKLTYKPPPFAPTLLDLQPRIPTESEYLCALYNALHRPFFAGSQPPTLFNPTRRSSFSSSTTLLCVEHATQTCPLILAAFAVAFVLASPAPQDATLTLTSLSSVETVIEDAAGDILGIIDVVTSDRM</sequence>
<dbReference type="EMBL" id="ML769590">
    <property type="protein sequence ID" value="KAE9392683.1"/>
    <property type="molecule type" value="Genomic_DNA"/>
</dbReference>
<reference evidence="1" key="1">
    <citation type="journal article" date="2019" name="Environ. Microbiol.">
        <title>Fungal ecological strategies reflected in gene transcription - a case study of two litter decomposers.</title>
        <authorList>
            <person name="Barbi F."/>
            <person name="Kohler A."/>
            <person name="Barry K."/>
            <person name="Baskaran P."/>
            <person name="Daum C."/>
            <person name="Fauchery L."/>
            <person name="Ihrmark K."/>
            <person name="Kuo A."/>
            <person name="LaButti K."/>
            <person name="Lipzen A."/>
            <person name="Morin E."/>
            <person name="Grigoriev I.V."/>
            <person name="Henrissat B."/>
            <person name="Lindahl B."/>
            <person name="Martin F."/>
        </authorList>
    </citation>
    <scope>NUCLEOTIDE SEQUENCE</scope>
    <source>
        <strain evidence="1">JB14</strain>
    </source>
</reference>
<dbReference type="AlphaFoldDB" id="A0A6A4H4M9"/>
<dbReference type="OrthoDB" id="359154at2759"/>